<evidence type="ECO:0000256" key="4">
    <source>
        <dbReference type="ARBA" id="ARBA00022676"/>
    </source>
</evidence>
<dbReference type="GO" id="GO:0008417">
    <property type="term" value="F:fucosyltransferase activity"/>
    <property type="evidence" value="ECO:0007669"/>
    <property type="project" value="InterPro"/>
</dbReference>
<protein>
    <recommendedName>
        <fullName evidence="7">Fucosyltransferase</fullName>
        <ecNumber evidence="7">2.4.1.-</ecNumber>
    </recommendedName>
</protein>
<dbReference type="GO" id="GO:0000139">
    <property type="term" value="C:Golgi membrane"/>
    <property type="evidence" value="ECO:0007669"/>
    <property type="project" value="UniProtKB-SubCell"/>
</dbReference>
<dbReference type="PANTHER" id="PTHR48438">
    <property type="entry name" value="ALPHA-(1,3)-FUCOSYLTRANSFERASE C-RELATED"/>
    <property type="match status" value="1"/>
</dbReference>
<feature type="domain" description="Fucosyltransferase C-terminal" evidence="8">
    <location>
        <begin position="239"/>
        <end position="407"/>
    </location>
</feature>
<keyword evidence="6 7" id="KW-0333">Golgi apparatus</keyword>
<keyword evidence="7" id="KW-0812">Transmembrane</keyword>
<name>A0AAU9FLA8_DROMD</name>
<keyword evidence="5 7" id="KW-0808">Transferase</keyword>
<sequence>MRIRRKCSIKKCVYFALIGGLLAIIRFNFQKNDGLDEQIVPVDQQQKEEVKPKSTAISKKPWYFKNGELYPGPAIDYSLGVQRQAIVHKLLPDQVHQNDRIANQLMYVPHNYAEIKTSGKLKTILLAHGLLKWNVTKGREIFLSDKCPVDTCQITEDNALADTADMIIYKEFVKPMGKPLSKSKQINMIFSRAKYVQAPDTINWTASYRRESTIVAPYMKWMYYNEQFQDKTQDRNFAEHKRKKVAWFVSNCKTENNRFKYALELQKYIEVDIYGECGKLRCSKSTPEKCFKLLEKNYKFYLAFENCNCKDYITQKFLVNALDRGVVPIVMGARPEDYLALAPRHSFIHVDNFDSPKALAAYLKVLDRNDELYNSYFMWRGTGEFIETYFWCRVCAMLHYDADLRKQQQNRSSNENLSSGMCSLSSWKGRAKTYDGTNHRGGLPIGYLMMRD</sequence>
<comment type="similarity">
    <text evidence="3 7">Belongs to the glycosyltransferase 10 family.</text>
</comment>
<organism evidence="9 10">
    <name type="scientific">Drosophila madeirensis</name>
    <name type="common">Fruit fly</name>
    <dbReference type="NCBI Taxonomy" id="30013"/>
    <lineage>
        <taxon>Eukaryota</taxon>
        <taxon>Metazoa</taxon>
        <taxon>Ecdysozoa</taxon>
        <taxon>Arthropoda</taxon>
        <taxon>Hexapoda</taxon>
        <taxon>Insecta</taxon>
        <taxon>Pterygota</taxon>
        <taxon>Neoptera</taxon>
        <taxon>Endopterygota</taxon>
        <taxon>Diptera</taxon>
        <taxon>Brachycera</taxon>
        <taxon>Muscomorpha</taxon>
        <taxon>Ephydroidea</taxon>
        <taxon>Drosophilidae</taxon>
        <taxon>Drosophila</taxon>
        <taxon>Sophophora</taxon>
    </lineage>
</organism>
<accession>A0AAU9FLA8</accession>
<dbReference type="SUPFAM" id="SSF53756">
    <property type="entry name" value="UDP-Glycosyltransferase/glycogen phosphorylase"/>
    <property type="match status" value="1"/>
</dbReference>
<reference evidence="9 10" key="1">
    <citation type="submission" date="2024-02" db="EMBL/GenBank/DDBJ databases">
        <title>A chromosome-level genome assembly of Drosophila madeirensis, a fruit fly species endemic to Madeira island.</title>
        <authorList>
            <person name="Tomihara K."/>
            <person name="Llopart A."/>
            <person name="Yamamoto D."/>
        </authorList>
    </citation>
    <scope>NUCLEOTIDE SEQUENCE [LARGE SCALE GENOMIC DNA]</scope>
    <source>
        <strain evidence="9 10">RF1</strain>
    </source>
</reference>
<dbReference type="Gene3D" id="3.40.50.11660">
    <property type="entry name" value="Glycosyl transferase family 10, C-terminal domain"/>
    <property type="match status" value="1"/>
</dbReference>
<proteinExistence type="inferred from homology"/>
<dbReference type="AlphaFoldDB" id="A0AAU9FLA8"/>
<evidence type="ECO:0000256" key="5">
    <source>
        <dbReference type="ARBA" id="ARBA00022679"/>
    </source>
</evidence>
<comment type="subcellular location">
    <subcellularLocation>
        <location evidence="1">Golgi apparatus membrane</location>
        <topology evidence="1">Single-pass type II membrane protein</topology>
    </subcellularLocation>
    <subcellularLocation>
        <location evidence="7">Golgi apparatus</location>
        <location evidence="7">Golgi stack membrane</location>
        <topology evidence="7">Single-pass type II membrane protein</topology>
    </subcellularLocation>
</comment>
<evidence type="ECO:0000256" key="7">
    <source>
        <dbReference type="RuleBase" id="RU003832"/>
    </source>
</evidence>
<keyword evidence="4 7" id="KW-0328">Glycosyltransferase</keyword>
<comment type="pathway">
    <text evidence="2">Protein modification; protein glycosylation.</text>
</comment>
<dbReference type="InterPro" id="IPR055270">
    <property type="entry name" value="Glyco_tran_10_C"/>
</dbReference>
<gene>
    <name evidence="9" type="ORF">DMAD_13598</name>
</gene>
<keyword evidence="7" id="KW-0472">Membrane</keyword>
<dbReference type="Pfam" id="PF00852">
    <property type="entry name" value="Glyco_transf_10"/>
    <property type="match status" value="1"/>
</dbReference>
<evidence type="ECO:0000313" key="9">
    <source>
        <dbReference type="EMBL" id="BFF96393.1"/>
    </source>
</evidence>
<evidence type="ECO:0000256" key="1">
    <source>
        <dbReference type="ARBA" id="ARBA00004323"/>
    </source>
</evidence>
<keyword evidence="10" id="KW-1185">Reference proteome</keyword>
<dbReference type="InterPro" id="IPR038577">
    <property type="entry name" value="GT10-like_C_sf"/>
</dbReference>
<dbReference type="EC" id="2.4.1.-" evidence="7"/>
<dbReference type="Proteomes" id="UP001500889">
    <property type="component" value="Chromosome U"/>
</dbReference>
<evidence type="ECO:0000259" key="8">
    <source>
        <dbReference type="Pfam" id="PF00852"/>
    </source>
</evidence>
<keyword evidence="7" id="KW-1133">Transmembrane helix</keyword>
<evidence type="ECO:0000256" key="3">
    <source>
        <dbReference type="ARBA" id="ARBA00008919"/>
    </source>
</evidence>
<evidence type="ECO:0000256" key="6">
    <source>
        <dbReference type="ARBA" id="ARBA00023034"/>
    </source>
</evidence>
<feature type="transmembrane region" description="Helical" evidence="7">
    <location>
        <begin position="12"/>
        <end position="29"/>
    </location>
</feature>
<dbReference type="PANTHER" id="PTHR48438:SF1">
    <property type="entry name" value="ALPHA-(1,3)-FUCOSYLTRANSFERASE C-RELATED"/>
    <property type="match status" value="1"/>
</dbReference>
<evidence type="ECO:0000256" key="2">
    <source>
        <dbReference type="ARBA" id="ARBA00004922"/>
    </source>
</evidence>
<evidence type="ECO:0000313" key="10">
    <source>
        <dbReference type="Proteomes" id="UP001500889"/>
    </source>
</evidence>
<dbReference type="EMBL" id="AP029264">
    <property type="protein sequence ID" value="BFF96393.1"/>
    <property type="molecule type" value="Genomic_DNA"/>
</dbReference>
<dbReference type="GO" id="GO:0032580">
    <property type="term" value="C:Golgi cisterna membrane"/>
    <property type="evidence" value="ECO:0007669"/>
    <property type="project" value="UniProtKB-SubCell"/>
</dbReference>
<dbReference type="InterPro" id="IPR001503">
    <property type="entry name" value="Glyco_trans_10"/>
</dbReference>
<dbReference type="FunFam" id="3.40.50.11660:FF:000004">
    <property type="entry name" value="Glycoprotein 3-alpha-L-fucosyltransferase A"/>
    <property type="match status" value="1"/>
</dbReference>